<dbReference type="InterPro" id="IPR023650">
    <property type="entry name" value="Beta-lactam_class-A_AS"/>
</dbReference>
<dbReference type="Proteomes" id="UP001165042">
    <property type="component" value="Unassembled WGS sequence"/>
</dbReference>
<comment type="catalytic activity">
    <reaction evidence="5">
        <text>a beta-lactam + H2O = a substituted beta-amino acid</text>
        <dbReference type="Rhea" id="RHEA:20401"/>
        <dbReference type="ChEBI" id="CHEBI:15377"/>
        <dbReference type="ChEBI" id="CHEBI:35627"/>
        <dbReference type="ChEBI" id="CHEBI:140347"/>
        <dbReference type="EC" id="3.5.2.6"/>
    </reaction>
</comment>
<evidence type="ECO:0000256" key="2">
    <source>
        <dbReference type="ARBA" id="ARBA00012865"/>
    </source>
</evidence>
<dbReference type="AlphaFoldDB" id="A0A9W6V7K6"/>
<keyword evidence="3 5" id="KW-0378">Hydrolase</keyword>
<dbReference type="PANTHER" id="PTHR35333">
    <property type="entry name" value="BETA-LACTAMASE"/>
    <property type="match status" value="1"/>
</dbReference>
<gene>
    <name evidence="9" type="primary">bla</name>
    <name evidence="9" type="ORF">Aglo03_08800</name>
</gene>
<evidence type="ECO:0000256" key="5">
    <source>
        <dbReference type="RuleBase" id="RU361140"/>
    </source>
</evidence>
<evidence type="ECO:0000259" key="8">
    <source>
        <dbReference type="Pfam" id="PF13354"/>
    </source>
</evidence>
<dbReference type="EC" id="3.5.2.6" evidence="2 5"/>
<evidence type="ECO:0000313" key="9">
    <source>
        <dbReference type="EMBL" id="GLW90064.1"/>
    </source>
</evidence>
<dbReference type="PRINTS" id="PR00118">
    <property type="entry name" value="BLACTAMASEA"/>
</dbReference>
<keyword evidence="4 5" id="KW-0046">Antibiotic resistance</keyword>
<dbReference type="SUPFAM" id="SSF56601">
    <property type="entry name" value="beta-lactamase/transpeptidase-like"/>
    <property type="match status" value="1"/>
</dbReference>
<accession>A0A9W6V7K6</accession>
<evidence type="ECO:0000313" key="10">
    <source>
        <dbReference type="Proteomes" id="UP001165042"/>
    </source>
</evidence>
<dbReference type="InterPro" id="IPR045155">
    <property type="entry name" value="Beta-lactam_cat"/>
</dbReference>
<feature type="domain" description="Beta-lactamase class A catalytic" evidence="8">
    <location>
        <begin position="63"/>
        <end position="278"/>
    </location>
</feature>
<dbReference type="Pfam" id="PF13354">
    <property type="entry name" value="Beta-lactamase2"/>
    <property type="match status" value="1"/>
</dbReference>
<dbReference type="NCBIfam" id="NF033103">
    <property type="entry name" value="bla_class_A"/>
    <property type="match status" value="1"/>
</dbReference>
<dbReference type="RefSeq" id="WP_432704983.1">
    <property type="nucleotide sequence ID" value="NZ_BSSD01000001.1"/>
</dbReference>
<comment type="similarity">
    <text evidence="1 5">Belongs to the class-A beta-lactamase family.</text>
</comment>
<evidence type="ECO:0000256" key="1">
    <source>
        <dbReference type="ARBA" id="ARBA00009009"/>
    </source>
</evidence>
<evidence type="ECO:0000256" key="3">
    <source>
        <dbReference type="ARBA" id="ARBA00022801"/>
    </source>
</evidence>
<comment type="caution">
    <text evidence="9">The sequence shown here is derived from an EMBL/GenBank/DDBJ whole genome shotgun (WGS) entry which is preliminary data.</text>
</comment>
<evidence type="ECO:0000256" key="6">
    <source>
        <dbReference type="SAM" id="MobiDB-lite"/>
    </source>
</evidence>
<dbReference type="PROSITE" id="PS00146">
    <property type="entry name" value="BETA_LACTAMASE_A"/>
    <property type="match status" value="1"/>
</dbReference>
<dbReference type="GO" id="GO:0008800">
    <property type="term" value="F:beta-lactamase activity"/>
    <property type="evidence" value="ECO:0007669"/>
    <property type="project" value="UniProtKB-UniRule"/>
</dbReference>
<dbReference type="Gene3D" id="3.40.710.10">
    <property type="entry name" value="DD-peptidase/beta-lactamase superfamily"/>
    <property type="match status" value="1"/>
</dbReference>
<sequence>MFAGVSQRLWVVVAAVVVAGCSSSAGPVPGGTSTSPPSSQLAEVDDPAREFEQLAGKYDARLGVYAVDTGSERAVAYRADDRFAYASTFKAFAAALVLDATTPQQLDEPVPILAADLLEYSPITERAVGGTMTWRELCDAAVRYSDNTAGNLLLRRIGGPSGMQAKLRGIGDQVTSADREEPDLNSAVPGDTRDTSTPRAMAADLRQFVVGNALSDEDRPLLVDWLRGNTTGKDVIRAGVPADWVVGDKTGSASYGGRHDIAVVWPPGKAPIVVVVMTSRDKEGAGRADALIAETARVVARVLAPNG</sequence>
<feature type="region of interest" description="Disordered" evidence="6">
    <location>
        <begin position="173"/>
        <end position="197"/>
    </location>
</feature>
<proteinExistence type="inferred from homology"/>
<dbReference type="EMBL" id="BSSD01000001">
    <property type="protein sequence ID" value="GLW90064.1"/>
    <property type="molecule type" value="Genomic_DNA"/>
</dbReference>
<dbReference type="PANTHER" id="PTHR35333:SF3">
    <property type="entry name" value="BETA-LACTAMASE-TYPE TRANSPEPTIDASE FOLD CONTAINING PROTEIN"/>
    <property type="match status" value="1"/>
</dbReference>
<dbReference type="InterPro" id="IPR012338">
    <property type="entry name" value="Beta-lactam/transpept-like"/>
</dbReference>
<evidence type="ECO:0000256" key="7">
    <source>
        <dbReference type="SAM" id="SignalP"/>
    </source>
</evidence>
<evidence type="ECO:0000256" key="4">
    <source>
        <dbReference type="ARBA" id="ARBA00023251"/>
    </source>
</evidence>
<dbReference type="GO" id="GO:0046677">
    <property type="term" value="P:response to antibiotic"/>
    <property type="evidence" value="ECO:0007669"/>
    <property type="project" value="UniProtKB-UniRule"/>
</dbReference>
<keyword evidence="7" id="KW-0732">Signal</keyword>
<feature type="chain" id="PRO_5040785006" description="Beta-lactamase" evidence="7">
    <location>
        <begin position="26"/>
        <end position="307"/>
    </location>
</feature>
<feature type="signal peptide" evidence="7">
    <location>
        <begin position="1"/>
        <end position="25"/>
    </location>
</feature>
<keyword evidence="10" id="KW-1185">Reference proteome</keyword>
<name>A0A9W6V7K6_9PSEU</name>
<dbReference type="InterPro" id="IPR000871">
    <property type="entry name" value="Beta-lactam_class-A"/>
</dbReference>
<reference evidence="9" key="1">
    <citation type="submission" date="2023-02" db="EMBL/GenBank/DDBJ databases">
        <title>Actinokineospora globicatena NBRC 15670.</title>
        <authorList>
            <person name="Ichikawa N."/>
            <person name="Sato H."/>
            <person name="Tonouchi N."/>
        </authorList>
    </citation>
    <scope>NUCLEOTIDE SEQUENCE</scope>
    <source>
        <strain evidence="9">NBRC 15670</strain>
    </source>
</reference>
<organism evidence="9 10">
    <name type="scientific">Actinokineospora globicatena</name>
    <dbReference type="NCBI Taxonomy" id="103729"/>
    <lineage>
        <taxon>Bacteria</taxon>
        <taxon>Bacillati</taxon>
        <taxon>Actinomycetota</taxon>
        <taxon>Actinomycetes</taxon>
        <taxon>Pseudonocardiales</taxon>
        <taxon>Pseudonocardiaceae</taxon>
        <taxon>Actinokineospora</taxon>
    </lineage>
</organism>
<protein>
    <recommendedName>
        <fullName evidence="2 5">Beta-lactamase</fullName>
        <ecNumber evidence="2 5">3.5.2.6</ecNumber>
    </recommendedName>
</protein>
<dbReference type="GO" id="GO:0030655">
    <property type="term" value="P:beta-lactam antibiotic catabolic process"/>
    <property type="evidence" value="ECO:0007669"/>
    <property type="project" value="InterPro"/>
</dbReference>